<keyword evidence="2" id="KW-1185">Reference proteome</keyword>
<proteinExistence type="predicted"/>
<protein>
    <submittedName>
        <fullName evidence="1">Uncharacterized protein</fullName>
    </submittedName>
</protein>
<organism evidence="1 2">
    <name type="scientific">Escallonia herrerae</name>
    <dbReference type="NCBI Taxonomy" id="1293975"/>
    <lineage>
        <taxon>Eukaryota</taxon>
        <taxon>Viridiplantae</taxon>
        <taxon>Streptophyta</taxon>
        <taxon>Embryophyta</taxon>
        <taxon>Tracheophyta</taxon>
        <taxon>Spermatophyta</taxon>
        <taxon>Magnoliopsida</taxon>
        <taxon>eudicotyledons</taxon>
        <taxon>Gunneridae</taxon>
        <taxon>Pentapetalae</taxon>
        <taxon>asterids</taxon>
        <taxon>campanulids</taxon>
        <taxon>Escalloniales</taxon>
        <taxon>Escalloniaceae</taxon>
        <taxon>Escallonia</taxon>
    </lineage>
</organism>
<dbReference type="AlphaFoldDB" id="A0AA88VKR3"/>
<name>A0AA88VKR3_9ASTE</name>
<reference evidence="1" key="1">
    <citation type="submission" date="2022-12" db="EMBL/GenBank/DDBJ databases">
        <title>Draft genome assemblies for two species of Escallonia (Escalloniales).</title>
        <authorList>
            <person name="Chanderbali A."/>
            <person name="Dervinis C."/>
            <person name="Anghel I."/>
            <person name="Soltis D."/>
            <person name="Soltis P."/>
            <person name="Zapata F."/>
        </authorList>
    </citation>
    <scope>NUCLEOTIDE SEQUENCE</scope>
    <source>
        <strain evidence="1">UCBG64.0493</strain>
        <tissue evidence="1">Leaf</tissue>
    </source>
</reference>
<evidence type="ECO:0000313" key="2">
    <source>
        <dbReference type="Proteomes" id="UP001188597"/>
    </source>
</evidence>
<dbReference type="EMBL" id="JAVXUP010001512">
    <property type="protein sequence ID" value="KAK3010761.1"/>
    <property type="molecule type" value="Genomic_DNA"/>
</dbReference>
<comment type="caution">
    <text evidence="1">The sequence shown here is derived from an EMBL/GenBank/DDBJ whole genome shotgun (WGS) entry which is preliminary data.</text>
</comment>
<sequence>MPPAATAMSATPSYSQTISSSSCSLLLRVPLRLHRHMAHCQSDVFIVHLTEADVLNKLVSESVVEILGNSFWIEIGSVNQQRASSESGRRSYSIGSLDYIVDEEYKVSVRSTHHRRVSDCTEKDCAGVPVSQPEPQG</sequence>
<evidence type="ECO:0000313" key="1">
    <source>
        <dbReference type="EMBL" id="KAK3010761.1"/>
    </source>
</evidence>
<gene>
    <name evidence="1" type="ORF">RJ639_012875</name>
</gene>
<dbReference type="Proteomes" id="UP001188597">
    <property type="component" value="Unassembled WGS sequence"/>
</dbReference>
<accession>A0AA88VKR3</accession>